<organism evidence="2 3">
    <name type="scientific">Maribellus comscasis</name>
    <dbReference type="NCBI Taxonomy" id="2681766"/>
    <lineage>
        <taxon>Bacteria</taxon>
        <taxon>Pseudomonadati</taxon>
        <taxon>Bacteroidota</taxon>
        <taxon>Bacteroidia</taxon>
        <taxon>Marinilabiliales</taxon>
        <taxon>Prolixibacteraceae</taxon>
        <taxon>Maribellus</taxon>
    </lineage>
</organism>
<dbReference type="EMBL" id="CP046401">
    <property type="protein sequence ID" value="QGY45449.1"/>
    <property type="molecule type" value="Genomic_DNA"/>
</dbReference>
<dbReference type="RefSeq" id="WP_158868592.1">
    <property type="nucleotide sequence ID" value="NZ_CP046401.1"/>
</dbReference>
<feature type="region of interest" description="Disordered" evidence="1">
    <location>
        <begin position="1"/>
        <end position="55"/>
    </location>
</feature>
<gene>
    <name evidence="2" type="ORF">GM418_17750</name>
</gene>
<dbReference type="KEGG" id="mcos:GM418_17750"/>
<accession>A0A6I6JVX3</accession>
<evidence type="ECO:0000313" key="3">
    <source>
        <dbReference type="Proteomes" id="UP000428260"/>
    </source>
</evidence>
<dbReference type="AlphaFoldDB" id="A0A6I6JVX3"/>
<evidence type="ECO:0008006" key="4">
    <source>
        <dbReference type="Google" id="ProtNLM"/>
    </source>
</evidence>
<evidence type="ECO:0000313" key="2">
    <source>
        <dbReference type="EMBL" id="QGY45449.1"/>
    </source>
</evidence>
<dbReference type="Proteomes" id="UP000428260">
    <property type="component" value="Chromosome"/>
</dbReference>
<proteinExistence type="predicted"/>
<feature type="compositionally biased region" description="Basic residues" evidence="1">
    <location>
        <begin position="36"/>
        <end position="45"/>
    </location>
</feature>
<keyword evidence="3" id="KW-1185">Reference proteome</keyword>
<protein>
    <recommendedName>
        <fullName evidence="4">DNA polymerase III subunit gamma/tau</fullName>
    </recommendedName>
</protein>
<evidence type="ECO:0000256" key="1">
    <source>
        <dbReference type="SAM" id="MobiDB-lite"/>
    </source>
</evidence>
<feature type="compositionally biased region" description="Basic and acidic residues" evidence="1">
    <location>
        <begin position="8"/>
        <end position="30"/>
    </location>
</feature>
<name>A0A6I6JVX3_9BACT</name>
<sequence length="200" mass="23204">MLEPIFSEIKESSKQEGSKSEARQVPKRPEPSQNSRPRKIAKRASRSTGVPSIKDALQGKFEEDQISAKEQHQIYNQSDEKEDFSEEALQQKWEQFTARFDDRPNLKSTLSRLPQIQENYSLLLEIENTVQENLINSIKPELVSWLRKELKNSHIQLVTKITETIKGRIIYTDSEKFDEMVKKNPQLAVLKQKFNLDFGG</sequence>
<reference evidence="2 3" key="1">
    <citation type="submission" date="2019-11" db="EMBL/GenBank/DDBJ databases">
        <authorList>
            <person name="Zheng R.K."/>
            <person name="Sun C.M."/>
        </authorList>
    </citation>
    <scope>NUCLEOTIDE SEQUENCE [LARGE SCALE GENOMIC DNA]</scope>
    <source>
        <strain evidence="2 3">WC007</strain>
    </source>
</reference>